<keyword evidence="5" id="KW-0964">Secreted</keyword>
<dbReference type="PANTHER" id="PTHR31321:SF31">
    <property type="entry name" value="PECTINESTERASE QRT1"/>
    <property type="match status" value="1"/>
</dbReference>
<evidence type="ECO:0000256" key="6">
    <source>
        <dbReference type="ARBA" id="ARBA00022801"/>
    </source>
</evidence>
<dbReference type="EMBL" id="JAAARO010000021">
    <property type="protein sequence ID" value="KAF5728459.1"/>
    <property type="molecule type" value="Genomic_DNA"/>
</dbReference>
<comment type="subcellular location">
    <subcellularLocation>
        <location evidence="1">Secreted</location>
        <location evidence="1">Cell wall</location>
    </subcellularLocation>
</comment>
<reference evidence="10 11" key="1">
    <citation type="journal article" date="2020" name="Nat. Commun.">
        <title>Genome of Tripterygium wilfordii and identification of cytochrome P450 involved in triptolide biosynthesis.</title>
        <authorList>
            <person name="Tu L."/>
            <person name="Su P."/>
            <person name="Zhang Z."/>
            <person name="Gao L."/>
            <person name="Wang J."/>
            <person name="Hu T."/>
            <person name="Zhou J."/>
            <person name="Zhang Y."/>
            <person name="Zhao Y."/>
            <person name="Liu Y."/>
            <person name="Song Y."/>
            <person name="Tong Y."/>
            <person name="Lu Y."/>
            <person name="Yang J."/>
            <person name="Xu C."/>
            <person name="Jia M."/>
            <person name="Peters R.J."/>
            <person name="Huang L."/>
            <person name="Gao W."/>
        </authorList>
    </citation>
    <scope>NUCLEOTIDE SEQUENCE [LARGE SCALE GENOMIC DNA]</scope>
    <source>
        <strain evidence="11">cv. XIE 37</strain>
        <tissue evidence="10">Leaf</tissue>
    </source>
</reference>
<name>A0A7J7C2S8_TRIWF</name>
<dbReference type="GO" id="GO:0042545">
    <property type="term" value="P:cell wall modification"/>
    <property type="evidence" value="ECO:0007669"/>
    <property type="project" value="InterPro"/>
</dbReference>
<dbReference type="InterPro" id="IPR000070">
    <property type="entry name" value="Pectinesterase_cat"/>
</dbReference>
<dbReference type="EC" id="3.1.1.11" evidence="4"/>
<accession>A0A7J7C2S8</accession>
<dbReference type="GO" id="GO:0045490">
    <property type="term" value="P:pectin catabolic process"/>
    <property type="evidence" value="ECO:0007669"/>
    <property type="project" value="UniProtKB-UniPathway"/>
</dbReference>
<evidence type="ECO:0000256" key="7">
    <source>
        <dbReference type="ARBA" id="ARBA00023085"/>
    </source>
</evidence>
<dbReference type="InterPro" id="IPR011050">
    <property type="entry name" value="Pectin_lyase_fold/virulence"/>
</dbReference>
<feature type="transmembrane region" description="Helical" evidence="8">
    <location>
        <begin position="6"/>
        <end position="25"/>
    </location>
</feature>
<keyword evidence="8" id="KW-0812">Transmembrane</keyword>
<keyword evidence="11" id="KW-1185">Reference proteome</keyword>
<evidence type="ECO:0000313" key="11">
    <source>
        <dbReference type="Proteomes" id="UP000593562"/>
    </source>
</evidence>
<dbReference type="InParanoid" id="A0A7J7C2S8"/>
<evidence type="ECO:0000256" key="4">
    <source>
        <dbReference type="ARBA" id="ARBA00013229"/>
    </source>
</evidence>
<keyword evidence="5" id="KW-0134">Cell wall</keyword>
<evidence type="ECO:0000313" key="10">
    <source>
        <dbReference type="EMBL" id="KAF5728459.1"/>
    </source>
</evidence>
<dbReference type="UniPathway" id="UPA00545">
    <property type="reaction ID" value="UER00823"/>
</dbReference>
<keyword evidence="7" id="KW-0063">Aspartyl esterase</keyword>
<dbReference type="InterPro" id="IPR012334">
    <property type="entry name" value="Pectin_lyas_fold"/>
</dbReference>
<evidence type="ECO:0000256" key="8">
    <source>
        <dbReference type="SAM" id="Phobius"/>
    </source>
</evidence>
<dbReference type="Pfam" id="PF01095">
    <property type="entry name" value="Pectinesterase"/>
    <property type="match status" value="1"/>
</dbReference>
<evidence type="ECO:0000256" key="1">
    <source>
        <dbReference type="ARBA" id="ARBA00004191"/>
    </source>
</evidence>
<evidence type="ECO:0000256" key="2">
    <source>
        <dbReference type="ARBA" id="ARBA00005184"/>
    </source>
</evidence>
<comment type="similarity">
    <text evidence="3">Belongs to the pectinesterase family.</text>
</comment>
<dbReference type="SUPFAM" id="SSF51126">
    <property type="entry name" value="Pectin lyase-like"/>
    <property type="match status" value="1"/>
</dbReference>
<dbReference type="GO" id="GO:0030599">
    <property type="term" value="F:pectinesterase activity"/>
    <property type="evidence" value="ECO:0007669"/>
    <property type="project" value="UniProtKB-EC"/>
</dbReference>
<dbReference type="PANTHER" id="PTHR31321">
    <property type="entry name" value="ACYL-COA THIOESTER HYDROLASE YBHC-RELATED"/>
    <property type="match status" value="1"/>
</dbReference>
<dbReference type="AlphaFoldDB" id="A0A7J7C2S8"/>
<comment type="caution">
    <text evidence="10">The sequence shown here is derived from an EMBL/GenBank/DDBJ whole genome shotgun (WGS) entry which is preliminary data.</text>
</comment>
<evidence type="ECO:0000256" key="5">
    <source>
        <dbReference type="ARBA" id="ARBA00022512"/>
    </source>
</evidence>
<dbReference type="Proteomes" id="UP000593562">
    <property type="component" value="Unassembled WGS sequence"/>
</dbReference>
<feature type="domain" description="Pectinesterase catalytic" evidence="9">
    <location>
        <begin position="54"/>
        <end position="226"/>
    </location>
</feature>
<keyword evidence="8" id="KW-0472">Membrane</keyword>
<keyword evidence="8" id="KW-1133">Transmembrane helix</keyword>
<proteinExistence type="inferred from homology"/>
<sequence>MDCESVFVVFALLLVGVQVGFTYNVKSFITWDDMKVDLRRERLNSRYDGSSRVIVVDKNGGGDSVTVQGAVDMVPAYNTQRTKISILPGIYREKVLVPRSKPYISFIGKESRVAETIITWNNKASDIDIHGHKLGTDNSASVTIESDYFCATDVTFQNTVKAVAGASDMQAAALRIYGDRAMFYKVRILGTQDTLLDLSGTHYFYQCHIEGNVDFIAGNGKSLYQVTLA</sequence>
<evidence type="ECO:0000256" key="3">
    <source>
        <dbReference type="ARBA" id="ARBA00008891"/>
    </source>
</evidence>
<gene>
    <name evidence="10" type="ORF">HS088_TW21G00606</name>
</gene>
<keyword evidence="6" id="KW-0378">Hydrolase</keyword>
<dbReference type="Gene3D" id="2.160.20.10">
    <property type="entry name" value="Single-stranded right-handed beta-helix, Pectin lyase-like"/>
    <property type="match status" value="1"/>
</dbReference>
<evidence type="ECO:0000259" key="9">
    <source>
        <dbReference type="Pfam" id="PF01095"/>
    </source>
</evidence>
<organism evidence="10 11">
    <name type="scientific">Tripterygium wilfordii</name>
    <name type="common">Thunder God vine</name>
    <dbReference type="NCBI Taxonomy" id="458696"/>
    <lineage>
        <taxon>Eukaryota</taxon>
        <taxon>Viridiplantae</taxon>
        <taxon>Streptophyta</taxon>
        <taxon>Embryophyta</taxon>
        <taxon>Tracheophyta</taxon>
        <taxon>Spermatophyta</taxon>
        <taxon>Magnoliopsida</taxon>
        <taxon>eudicotyledons</taxon>
        <taxon>Gunneridae</taxon>
        <taxon>Pentapetalae</taxon>
        <taxon>rosids</taxon>
        <taxon>fabids</taxon>
        <taxon>Celastrales</taxon>
        <taxon>Celastraceae</taxon>
        <taxon>Tripterygium</taxon>
    </lineage>
</organism>
<comment type="pathway">
    <text evidence="2">Glycan metabolism; pectin degradation; 2-dehydro-3-deoxy-D-gluconate from pectin: step 1/5.</text>
</comment>
<protein>
    <recommendedName>
        <fullName evidence="4">pectinesterase</fullName>
        <ecNumber evidence="4">3.1.1.11</ecNumber>
    </recommendedName>
</protein>